<evidence type="ECO:0000313" key="4">
    <source>
        <dbReference type="EMBL" id="MUP10932.1"/>
    </source>
</evidence>
<dbReference type="EMBL" id="MBFA02000007">
    <property type="protein sequence ID" value="MUP10932.1"/>
    <property type="molecule type" value="Genomic_DNA"/>
</dbReference>
<feature type="domain" description="Tyr recombinase" evidence="2">
    <location>
        <begin position="21"/>
        <end position="80"/>
    </location>
</feature>
<proteinExistence type="predicted"/>
<comment type="caution">
    <text evidence="4">The sequence shown here is derived from an EMBL/GenBank/DDBJ whole genome shotgun (WGS) entry which is preliminary data.</text>
</comment>
<dbReference type="SUPFAM" id="SSF56349">
    <property type="entry name" value="DNA breaking-rejoining enzymes"/>
    <property type="match status" value="1"/>
</dbReference>
<dbReference type="Proteomes" id="UP000179454">
    <property type="component" value="Unassembled WGS sequence"/>
</dbReference>
<gene>
    <name evidence="4" type="ORF">BBK91_013755</name>
    <name evidence="3" type="ORF">BBL17_010180</name>
</gene>
<dbReference type="Pfam" id="PF00589">
    <property type="entry name" value="Phage_integrase"/>
    <property type="match status" value="1"/>
</dbReference>
<dbReference type="EMBL" id="MBFE02000006">
    <property type="protein sequence ID" value="MUO42153.1"/>
    <property type="molecule type" value="Genomic_DNA"/>
</dbReference>
<evidence type="ECO:0000259" key="2">
    <source>
        <dbReference type="Pfam" id="PF00589"/>
    </source>
</evidence>
<protein>
    <submittedName>
        <fullName evidence="4">Tyrosine-type recombinase/integrase</fullName>
    </submittedName>
</protein>
<dbReference type="RefSeq" id="WP_080516984.1">
    <property type="nucleotide sequence ID" value="NZ_MBFA02000007.1"/>
</dbReference>
<reference evidence="5 6" key="1">
    <citation type="submission" date="2019-11" db="EMBL/GenBank/DDBJ databases">
        <title>Whole-genome sequencing of Allorhizobium vitis.</title>
        <authorList>
            <person name="Gan H.M."/>
            <person name="Savka M.A."/>
        </authorList>
    </citation>
    <scope>NUCLEOTIDE SEQUENCE [LARGE SCALE GENOMIC DNA]</scope>
    <source>
        <strain evidence="4 6">RF2/1</strain>
        <strain evidence="3 5">T1/7</strain>
    </source>
</reference>
<sequence>MTTSENPDWQYRRTLELSVATAVEPLGYEEAGLTHCSAHGLRKAGATIAAENGATEEQLKAIFGWENAKEANLYTRKARQKLIASGTMSLLNFGESVNIHIGKSTPNSGCNDKNQNTK</sequence>
<evidence type="ECO:0000313" key="6">
    <source>
        <dbReference type="Proteomes" id="UP000179536"/>
    </source>
</evidence>
<dbReference type="InterPro" id="IPR011010">
    <property type="entry name" value="DNA_brk_join_enz"/>
</dbReference>
<keyword evidence="5" id="KW-1185">Reference proteome</keyword>
<dbReference type="Gene3D" id="1.10.443.10">
    <property type="entry name" value="Intergrase catalytic core"/>
    <property type="match status" value="1"/>
</dbReference>
<dbReference type="InterPro" id="IPR002104">
    <property type="entry name" value="Integrase_catalytic"/>
</dbReference>
<name>A0ABD6HAC0_AGRVI</name>
<dbReference type="GO" id="GO:0006310">
    <property type="term" value="P:DNA recombination"/>
    <property type="evidence" value="ECO:0007669"/>
    <property type="project" value="UniProtKB-KW"/>
</dbReference>
<keyword evidence="1" id="KW-0233">DNA recombination</keyword>
<organism evidence="4 6">
    <name type="scientific">Agrobacterium vitis</name>
    <name type="common">Rhizobium vitis</name>
    <dbReference type="NCBI Taxonomy" id="373"/>
    <lineage>
        <taxon>Bacteria</taxon>
        <taxon>Pseudomonadati</taxon>
        <taxon>Pseudomonadota</taxon>
        <taxon>Alphaproteobacteria</taxon>
        <taxon>Hyphomicrobiales</taxon>
        <taxon>Rhizobiaceae</taxon>
        <taxon>Rhizobium/Agrobacterium group</taxon>
        <taxon>Agrobacterium</taxon>
    </lineage>
</organism>
<dbReference type="Proteomes" id="UP000179536">
    <property type="component" value="Unassembled WGS sequence"/>
</dbReference>
<evidence type="ECO:0000256" key="1">
    <source>
        <dbReference type="ARBA" id="ARBA00023172"/>
    </source>
</evidence>
<dbReference type="InterPro" id="IPR013762">
    <property type="entry name" value="Integrase-like_cat_sf"/>
</dbReference>
<evidence type="ECO:0000313" key="3">
    <source>
        <dbReference type="EMBL" id="MUO42153.1"/>
    </source>
</evidence>
<evidence type="ECO:0000313" key="5">
    <source>
        <dbReference type="Proteomes" id="UP000179454"/>
    </source>
</evidence>
<dbReference type="AlphaFoldDB" id="A0ABD6HAC0"/>
<accession>A0ABD6HAC0</accession>